<name>A0ABY6KWF0_9ARAC</name>
<dbReference type="EMBL" id="CP092872">
    <property type="protein sequence ID" value="UYV73182.1"/>
    <property type="molecule type" value="Genomic_DNA"/>
</dbReference>
<gene>
    <name evidence="1" type="ORF">LAZ67_10002108</name>
</gene>
<evidence type="ECO:0000313" key="1">
    <source>
        <dbReference type="EMBL" id="UYV73182.1"/>
    </source>
</evidence>
<evidence type="ECO:0000313" key="2">
    <source>
        <dbReference type="Proteomes" id="UP001235939"/>
    </source>
</evidence>
<dbReference type="Proteomes" id="UP001235939">
    <property type="component" value="Chromosome 10"/>
</dbReference>
<proteinExistence type="predicted"/>
<protein>
    <submittedName>
        <fullName evidence="1">Uncharacterized protein</fullName>
    </submittedName>
</protein>
<reference evidence="1 2" key="1">
    <citation type="submission" date="2022-01" db="EMBL/GenBank/DDBJ databases">
        <title>A chromosomal length assembly of Cordylochernes scorpioides.</title>
        <authorList>
            <person name="Zeh D."/>
            <person name="Zeh J."/>
        </authorList>
    </citation>
    <scope>NUCLEOTIDE SEQUENCE [LARGE SCALE GENOMIC DNA]</scope>
    <source>
        <strain evidence="1">IN4F17</strain>
        <tissue evidence="1">Whole Body</tissue>
    </source>
</reference>
<organism evidence="1 2">
    <name type="scientific">Cordylochernes scorpioides</name>
    <dbReference type="NCBI Taxonomy" id="51811"/>
    <lineage>
        <taxon>Eukaryota</taxon>
        <taxon>Metazoa</taxon>
        <taxon>Ecdysozoa</taxon>
        <taxon>Arthropoda</taxon>
        <taxon>Chelicerata</taxon>
        <taxon>Arachnida</taxon>
        <taxon>Pseudoscorpiones</taxon>
        <taxon>Cheliferoidea</taxon>
        <taxon>Chernetidae</taxon>
        <taxon>Cordylochernes</taxon>
    </lineage>
</organism>
<sequence>MKYKRCSSCIPGSRALTGYYQPGQLSPVLTECRQSWSRQSGKLGNVHTKSEDTVALRKFREQIKVEQGAKDGEFLLVYMVDEEDLGDNRRGLTLMVK</sequence>
<keyword evidence="2" id="KW-1185">Reference proteome</keyword>
<accession>A0ABY6KWF0</accession>